<keyword evidence="1" id="KW-1133">Transmembrane helix</keyword>
<feature type="transmembrane region" description="Helical" evidence="1">
    <location>
        <begin position="91"/>
        <end position="111"/>
    </location>
</feature>
<feature type="transmembrane region" description="Helical" evidence="1">
    <location>
        <begin position="31"/>
        <end position="48"/>
    </location>
</feature>
<dbReference type="EMBL" id="JAAGWD010000002">
    <property type="protein sequence ID" value="NEM97264.1"/>
    <property type="molecule type" value="Genomic_DNA"/>
</dbReference>
<dbReference type="AlphaFoldDB" id="A0A6B3LUU1"/>
<protein>
    <recommendedName>
        <fullName evidence="4">O-antigen ligase domain-containing protein</fullName>
    </recommendedName>
</protein>
<feature type="transmembrane region" description="Helical" evidence="1">
    <location>
        <begin position="118"/>
        <end position="136"/>
    </location>
</feature>
<feature type="transmembrane region" description="Helical" evidence="1">
    <location>
        <begin position="168"/>
        <end position="184"/>
    </location>
</feature>
<feature type="transmembrane region" description="Helical" evidence="1">
    <location>
        <begin position="7"/>
        <end position="25"/>
    </location>
</feature>
<feature type="transmembrane region" description="Helical" evidence="1">
    <location>
        <begin position="142"/>
        <end position="161"/>
    </location>
</feature>
<dbReference type="RefSeq" id="WP_163913466.1">
    <property type="nucleotide sequence ID" value="NZ_JAAGWD010000002.1"/>
</dbReference>
<accession>A0A6B3LUU1</accession>
<feature type="transmembrane region" description="Helical" evidence="1">
    <location>
        <begin position="60"/>
        <end position="79"/>
    </location>
</feature>
<dbReference type="Proteomes" id="UP000474777">
    <property type="component" value="Unassembled WGS sequence"/>
</dbReference>
<evidence type="ECO:0000313" key="2">
    <source>
        <dbReference type="EMBL" id="NEM97264.1"/>
    </source>
</evidence>
<evidence type="ECO:0000256" key="1">
    <source>
        <dbReference type="SAM" id="Phobius"/>
    </source>
</evidence>
<keyword evidence="3" id="KW-1185">Reference proteome</keyword>
<feature type="transmembrane region" description="Helical" evidence="1">
    <location>
        <begin position="214"/>
        <end position="233"/>
    </location>
</feature>
<feature type="transmembrane region" description="Helical" evidence="1">
    <location>
        <begin position="369"/>
        <end position="388"/>
    </location>
</feature>
<reference evidence="2 3" key="1">
    <citation type="submission" date="2020-02" db="EMBL/GenBank/DDBJ databases">
        <authorList>
            <person name="Kim M.K."/>
        </authorList>
    </citation>
    <scope>NUCLEOTIDE SEQUENCE [LARGE SCALE GENOMIC DNA]</scope>
    <source>
        <strain evidence="2 3">BT327</strain>
    </source>
</reference>
<feature type="transmembrane region" description="Helical" evidence="1">
    <location>
        <begin position="190"/>
        <end position="207"/>
    </location>
</feature>
<feature type="transmembrane region" description="Helical" evidence="1">
    <location>
        <begin position="320"/>
        <end position="339"/>
    </location>
</feature>
<organism evidence="2 3">
    <name type="scientific">Pontibacter burrus</name>
    <dbReference type="NCBI Taxonomy" id="2704466"/>
    <lineage>
        <taxon>Bacteria</taxon>
        <taxon>Pseudomonadati</taxon>
        <taxon>Bacteroidota</taxon>
        <taxon>Cytophagia</taxon>
        <taxon>Cytophagales</taxon>
        <taxon>Hymenobacteraceae</taxon>
        <taxon>Pontibacter</taxon>
    </lineage>
</organism>
<proteinExistence type="predicted"/>
<comment type="caution">
    <text evidence="2">The sequence shown here is derived from an EMBL/GenBank/DDBJ whole genome shotgun (WGS) entry which is preliminary data.</text>
</comment>
<sequence>MSNFKALFQYSLAILLVFGIVETLYDPSNGSLGKLLINICIYISLLFIPFEKTRGLTQDFSKGITIIIYLLIGYGLINICRNLDDGQFLSLFGNPYYGPSFLIPVFILWATKKNALYWLNRLSLISVQIGIILLFISLSFDLPLPVLCFLPTFFLLLNYPYVSKNDKVWIILSTFLGAFVFWQSDMRIGIVRIILCFGIFIISQLDIKWFYKFSAIVMLSIVVFGATLGVITGKSLFIEISSVIESNFNVTDLATDTRTFLYTEVFSDLDKTDSFILGKGPIGTYYSDYFYFLNDEDGTGDHHIRHNVEVGVLHYLLKGGVIYLILIAIINIYAIYNALSKVRNRYVRSLGLLTAANVMVLFIENIPSYSILFALIWIITGVCTSKWFKKLNDRQIKLLTQRLLN</sequence>
<evidence type="ECO:0000313" key="3">
    <source>
        <dbReference type="Proteomes" id="UP000474777"/>
    </source>
</evidence>
<keyword evidence="1" id="KW-0812">Transmembrane</keyword>
<name>A0A6B3LUU1_9BACT</name>
<evidence type="ECO:0008006" key="4">
    <source>
        <dbReference type="Google" id="ProtNLM"/>
    </source>
</evidence>
<gene>
    <name evidence="2" type="ORF">GXP69_06125</name>
</gene>
<keyword evidence="1" id="KW-0472">Membrane</keyword>